<dbReference type="Proteomes" id="UP000216361">
    <property type="component" value="Unassembled WGS sequence"/>
</dbReference>
<accession>A0A255XNX2</accession>
<dbReference type="Gene3D" id="3.40.800.20">
    <property type="entry name" value="Histone deacetylase domain"/>
    <property type="match status" value="1"/>
</dbReference>
<dbReference type="Pfam" id="PF00850">
    <property type="entry name" value="Hist_deacetyl"/>
    <property type="match status" value="1"/>
</dbReference>
<dbReference type="PANTHER" id="PTHR10625">
    <property type="entry name" value="HISTONE DEACETYLASE HDAC1-RELATED"/>
    <property type="match status" value="1"/>
</dbReference>
<evidence type="ECO:0000259" key="2">
    <source>
        <dbReference type="Pfam" id="PF00850"/>
    </source>
</evidence>
<dbReference type="GO" id="GO:0004407">
    <property type="term" value="F:histone deacetylase activity"/>
    <property type="evidence" value="ECO:0007669"/>
    <property type="project" value="TreeGrafter"/>
</dbReference>
<comment type="caution">
    <text evidence="3">The sequence shown here is derived from an EMBL/GenBank/DDBJ whole genome shotgun (WGS) entry which is preliminary data.</text>
</comment>
<reference evidence="3 4" key="1">
    <citation type="submission" date="2017-07" db="EMBL/GenBank/DDBJ databases">
        <title>Elstera cyanobacteriorum sp. nov., a novel bacterium isolated from cyanobacterial aggregates in a eutrophic lake.</title>
        <authorList>
            <person name="Cai H."/>
        </authorList>
    </citation>
    <scope>NUCLEOTIDE SEQUENCE [LARGE SCALE GENOMIC DNA]</scope>
    <source>
        <strain evidence="3 4">TH019</strain>
    </source>
</reference>
<protein>
    <submittedName>
        <fullName evidence="3">Acetoin utilization protein AcuC</fullName>
    </submittedName>
</protein>
<dbReference type="InterPro" id="IPR037138">
    <property type="entry name" value="His_deacetylse_dom_sf"/>
</dbReference>
<dbReference type="SUPFAM" id="SSF52768">
    <property type="entry name" value="Arginase/deacetylase"/>
    <property type="match status" value="1"/>
</dbReference>
<organism evidence="3 4">
    <name type="scientific">Elstera cyanobacteriorum</name>
    <dbReference type="NCBI Taxonomy" id="2022747"/>
    <lineage>
        <taxon>Bacteria</taxon>
        <taxon>Pseudomonadati</taxon>
        <taxon>Pseudomonadota</taxon>
        <taxon>Alphaproteobacteria</taxon>
        <taxon>Rhodospirillales</taxon>
        <taxon>Rhodospirillaceae</taxon>
        <taxon>Elstera</taxon>
    </lineage>
</organism>
<evidence type="ECO:0000313" key="4">
    <source>
        <dbReference type="Proteomes" id="UP000216361"/>
    </source>
</evidence>
<evidence type="ECO:0000256" key="1">
    <source>
        <dbReference type="ARBA" id="ARBA00005947"/>
    </source>
</evidence>
<dbReference type="EMBL" id="NOXS01000032">
    <property type="protein sequence ID" value="OYQ18677.1"/>
    <property type="molecule type" value="Genomic_DNA"/>
</dbReference>
<dbReference type="GO" id="GO:0040029">
    <property type="term" value="P:epigenetic regulation of gene expression"/>
    <property type="evidence" value="ECO:0007669"/>
    <property type="project" value="TreeGrafter"/>
</dbReference>
<comment type="similarity">
    <text evidence="1">Belongs to the histone deacetylase family.</text>
</comment>
<dbReference type="InterPro" id="IPR000286">
    <property type="entry name" value="HDACs"/>
</dbReference>
<dbReference type="AlphaFoldDB" id="A0A255XNX2"/>
<dbReference type="PRINTS" id="PR01270">
    <property type="entry name" value="HDASUPER"/>
</dbReference>
<keyword evidence="4" id="KW-1185">Reference proteome</keyword>
<dbReference type="OrthoDB" id="9808367at2"/>
<dbReference type="InterPro" id="IPR023801">
    <property type="entry name" value="His_deacetylse_dom"/>
</dbReference>
<gene>
    <name evidence="3" type="ORF">CHR90_10475</name>
</gene>
<dbReference type="RefSeq" id="WP_094408940.1">
    <property type="nucleotide sequence ID" value="NZ_BMJZ01000001.1"/>
</dbReference>
<dbReference type="PANTHER" id="PTHR10625:SF10">
    <property type="entry name" value="HISTONE DEACETYLASE HDAC1"/>
    <property type="match status" value="1"/>
</dbReference>
<name>A0A255XNX2_9PROT</name>
<evidence type="ECO:0000313" key="3">
    <source>
        <dbReference type="EMBL" id="OYQ18677.1"/>
    </source>
</evidence>
<sequence length="374" mass="40476">MDQPILIAGEIYRDSSYGRRHPLAIPRVSSTLDLIKALGWFDPARYIDSPQATPEQLARFHDPEYIAAVQSAEAAQAAPVDVRERFNIGRAGNPIFPEMFRRPATAAGAGITAADLIAQGARCIHSPAGGTHHGRAAQASGFCYFNDPVLTLLRLLDLGFSRLLYLDFDAHHGDGVEVAFTGEPRVLCLSIHEDKRWPFTGALTDRAEGSAFNLPVPEGFNDSELDAIVARLVLPLGEAFAPQVVVIQAGADALTEDPLSRLSLSNGALWRAVAAGRGLAPRAVILGGGGYNPWSVTRAWTGLWGTLNGYSVPDRLPPAAETLMRGLFWDHRMGRNPPEDWFTTLADPPRPGPIRPEISQGIDWLLAEAQRAGL</sequence>
<proteinExistence type="inferred from homology"/>
<feature type="domain" description="Histone deacetylase" evidence="2">
    <location>
        <begin position="21"/>
        <end position="306"/>
    </location>
</feature>
<dbReference type="InterPro" id="IPR023696">
    <property type="entry name" value="Ureohydrolase_dom_sf"/>
</dbReference>